<comment type="subcellular location">
    <subcellularLocation>
        <location evidence="1">Membrane</location>
    </subcellularLocation>
</comment>
<dbReference type="EMBL" id="JACIBS010000001">
    <property type="protein sequence ID" value="MBB3664366.1"/>
    <property type="molecule type" value="Genomic_DNA"/>
</dbReference>
<feature type="region of interest" description="Disordered" evidence="3">
    <location>
        <begin position="1"/>
        <end position="72"/>
    </location>
</feature>
<proteinExistence type="predicted"/>
<evidence type="ECO:0000256" key="2">
    <source>
        <dbReference type="ARBA" id="ARBA00023136"/>
    </source>
</evidence>
<organism evidence="5 6">
    <name type="scientific">Prauserella sediminis</name>
    <dbReference type="NCBI Taxonomy" id="577680"/>
    <lineage>
        <taxon>Bacteria</taxon>
        <taxon>Bacillati</taxon>
        <taxon>Actinomycetota</taxon>
        <taxon>Actinomycetes</taxon>
        <taxon>Pseudonocardiales</taxon>
        <taxon>Pseudonocardiaceae</taxon>
        <taxon>Prauserella</taxon>
        <taxon>Prauserella salsuginis group</taxon>
    </lineage>
</organism>
<evidence type="ECO:0000313" key="5">
    <source>
        <dbReference type="EMBL" id="MBB3664366.1"/>
    </source>
</evidence>
<name>A0A839XWG2_9PSEU</name>
<keyword evidence="4" id="KW-1133">Transmembrane helix</keyword>
<dbReference type="PANTHER" id="PTHR37042">
    <property type="entry name" value="OUTER MEMBRANE PROTEIN RV1973"/>
    <property type="match status" value="1"/>
</dbReference>
<protein>
    <submittedName>
        <fullName evidence="5">Mce-associated membrane protein</fullName>
    </submittedName>
</protein>
<evidence type="ECO:0000256" key="4">
    <source>
        <dbReference type="SAM" id="Phobius"/>
    </source>
</evidence>
<dbReference type="Proteomes" id="UP000564573">
    <property type="component" value="Unassembled WGS sequence"/>
</dbReference>
<feature type="compositionally biased region" description="Acidic residues" evidence="3">
    <location>
        <begin position="11"/>
        <end position="29"/>
    </location>
</feature>
<feature type="region of interest" description="Disordered" evidence="3">
    <location>
        <begin position="174"/>
        <end position="200"/>
    </location>
</feature>
<dbReference type="PANTHER" id="PTHR37042:SF4">
    <property type="entry name" value="OUTER MEMBRANE PROTEIN RV1973"/>
    <property type="match status" value="1"/>
</dbReference>
<dbReference type="GO" id="GO:0016020">
    <property type="term" value="C:membrane"/>
    <property type="evidence" value="ECO:0007669"/>
    <property type="project" value="UniProtKB-SubCell"/>
</dbReference>
<feature type="compositionally biased region" description="Acidic residues" evidence="3">
    <location>
        <begin position="41"/>
        <end position="54"/>
    </location>
</feature>
<evidence type="ECO:0000256" key="1">
    <source>
        <dbReference type="ARBA" id="ARBA00004370"/>
    </source>
</evidence>
<evidence type="ECO:0000256" key="3">
    <source>
        <dbReference type="SAM" id="MobiDB-lite"/>
    </source>
</evidence>
<feature type="compositionally biased region" description="Gly residues" evidence="3">
    <location>
        <begin position="176"/>
        <end position="189"/>
    </location>
</feature>
<dbReference type="AlphaFoldDB" id="A0A839XWG2"/>
<keyword evidence="4" id="KW-0812">Transmembrane</keyword>
<dbReference type="RefSeq" id="WP_183784013.1">
    <property type="nucleotide sequence ID" value="NZ_JACIBS010000001.1"/>
</dbReference>
<feature type="compositionally biased region" description="Basic and acidic residues" evidence="3">
    <location>
        <begin position="30"/>
        <end position="40"/>
    </location>
</feature>
<feature type="compositionally biased region" description="Basic and acidic residues" evidence="3">
    <location>
        <begin position="1"/>
        <end position="10"/>
    </location>
</feature>
<gene>
    <name evidence="5" type="ORF">FB384_003270</name>
</gene>
<comment type="caution">
    <text evidence="5">The sequence shown here is derived from an EMBL/GenBank/DDBJ whole genome shotgun (WGS) entry which is preliminary data.</text>
</comment>
<keyword evidence="2 4" id="KW-0472">Membrane</keyword>
<evidence type="ECO:0000313" key="6">
    <source>
        <dbReference type="Proteomes" id="UP000564573"/>
    </source>
</evidence>
<feature type="transmembrane region" description="Helical" evidence="4">
    <location>
        <begin position="80"/>
        <end position="102"/>
    </location>
</feature>
<reference evidence="5 6" key="1">
    <citation type="submission" date="2020-08" db="EMBL/GenBank/DDBJ databases">
        <title>Sequencing the genomes of 1000 actinobacteria strains.</title>
        <authorList>
            <person name="Klenk H.-P."/>
        </authorList>
    </citation>
    <scope>NUCLEOTIDE SEQUENCE [LARGE SCALE GENOMIC DNA]</scope>
    <source>
        <strain evidence="5 6">DSM 45267</strain>
    </source>
</reference>
<accession>A0A839XWG2</accession>
<keyword evidence="6" id="KW-1185">Reference proteome</keyword>
<sequence length="261" mass="27475">MTRRTVREPGDREDEEPVTEPGAEPEDDREDRAGRGHRDTEDEAVDTEDEDADGEDRAVGEPGDADDAAARRDGPAARRATVLAVLAAVCVVATAGAVWLGMRSVDAAPDDVAHVDAARTQQLTEEVDAAVTAVFSYDRGDLARTERAADRVLTGAARREYEALFARLRAQATGSRDGGNRAGGNGADGTGDAAASGAVQSTTVRSVGVRSLTGGRAELLVLADRRVLGEDMSSRSSDSVWIDVVAVRSDGSWRIAEMSPV</sequence>